<reference evidence="2 3" key="1">
    <citation type="submission" date="2019-03" db="EMBL/GenBank/DDBJ databases">
        <title>Diversity of the mouse oral microbiome.</title>
        <authorList>
            <person name="Joseph S."/>
            <person name="Aduse-Opoku J."/>
            <person name="Curtis M."/>
            <person name="Wade W."/>
            <person name="Hashim A."/>
        </authorList>
    </citation>
    <scope>NUCLEOTIDE SEQUENCE [LARGE SCALE GENOMIC DNA]</scope>
    <source>
        <strain evidence="2 3">P1012</strain>
    </source>
</reference>
<feature type="transmembrane region" description="Helical" evidence="1">
    <location>
        <begin position="134"/>
        <end position="159"/>
    </location>
</feature>
<protein>
    <submittedName>
        <fullName evidence="2">Glycosyltransferase</fullName>
    </submittedName>
</protein>
<accession>A0A4Y9FQ56</accession>
<feature type="transmembrane region" description="Helical" evidence="1">
    <location>
        <begin position="59"/>
        <end position="80"/>
    </location>
</feature>
<organism evidence="2 3">
    <name type="scientific">Microbacterium paludicola</name>
    <dbReference type="NCBI Taxonomy" id="300019"/>
    <lineage>
        <taxon>Bacteria</taxon>
        <taxon>Bacillati</taxon>
        <taxon>Actinomycetota</taxon>
        <taxon>Actinomycetes</taxon>
        <taxon>Micrococcales</taxon>
        <taxon>Microbacteriaceae</taxon>
        <taxon>Microbacterium</taxon>
    </lineage>
</organism>
<dbReference type="AlphaFoldDB" id="A0A4Y9FQ56"/>
<dbReference type="Proteomes" id="UP000298358">
    <property type="component" value="Unassembled WGS sequence"/>
</dbReference>
<keyword evidence="1" id="KW-0472">Membrane</keyword>
<keyword evidence="1" id="KW-0812">Transmembrane</keyword>
<dbReference type="RefSeq" id="WP_135115510.1">
    <property type="nucleotide sequence ID" value="NZ_JADGLL010000056.1"/>
</dbReference>
<dbReference type="OrthoDB" id="4211860at2"/>
<proteinExistence type="predicted"/>
<evidence type="ECO:0000313" key="3">
    <source>
        <dbReference type="Proteomes" id="UP000298358"/>
    </source>
</evidence>
<feature type="transmembrane region" description="Helical" evidence="1">
    <location>
        <begin position="179"/>
        <end position="198"/>
    </location>
</feature>
<gene>
    <name evidence="2" type="ORF">E4U02_14390</name>
</gene>
<feature type="transmembrane region" description="Helical" evidence="1">
    <location>
        <begin position="101"/>
        <end position="128"/>
    </location>
</feature>
<keyword evidence="3" id="KW-1185">Reference proteome</keyword>
<evidence type="ECO:0000256" key="1">
    <source>
        <dbReference type="SAM" id="Phobius"/>
    </source>
</evidence>
<keyword evidence="1" id="KW-1133">Transmembrane helix</keyword>
<feature type="transmembrane region" description="Helical" evidence="1">
    <location>
        <begin position="20"/>
        <end position="53"/>
    </location>
</feature>
<dbReference type="GO" id="GO:0016740">
    <property type="term" value="F:transferase activity"/>
    <property type="evidence" value="ECO:0007669"/>
    <property type="project" value="UniProtKB-KW"/>
</dbReference>
<dbReference type="EMBL" id="SPQB01000056">
    <property type="protein sequence ID" value="TFU30643.1"/>
    <property type="molecule type" value="Genomic_DNA"/>
</dbReference>
<evidence type="ECO:0000313" key="2">
    <source>
        <dbReference type="EMBL" id="TFU30643.1"/>
    </source>
</evidence>
<comment type="caution">
    <text evidence="2">The sequence shown here is derived from an EMBL/GenBank/DDBJ whole genome shotgun (WGS) entry which is preliminary data.</text>
</comment>
<sequence length="232" mass="24814">MTADEDDGARPAGSGFGSGALSVFAAFVYWHLIVGFLMTVASLPVVIVLFFLGREIANIPLVPLTLILYGPVLSAGLYALRDRRRAEELAPARSFLRGIRLGWLDALRAWAPPMILLAVIAGAVAAGAGTLPGWYTGILLVLALLVLLWGLNALVIATFFSFRLRDIARLAAFYLGRRWIVTLGELALLIVAGAVVLVGSEGVLWLLAVVFAAFLREITAPLVADVEARFTA</sequence>
<keyword evidence="2" id="KW-0808">Transferase</keyword>
<feature type="transmembrane region" description="Helical" evidence="1">
    <location>
        <begin position="204"/>
        <end position="224"/>
    </location>
</feature>
<name>A0A4Y9FQ56_9MICO</name>